<dbReference type="RefSeq" id="WP_265720480.1">
    <property type="nucleotide sequence ID" value="NZ_JAPIVK010000003.1"/>
</dbReference>
<dbReference type="PANTHER" id="PTHR33931:SF2">
    <property type="entry name" value="HOLIN-LIKE PROTEIN CIDA"/>
    <property type="match status" value="1"/>
</dbReference>
<name>A0ABW5E852_9GAMM</name>
<dbReference type="PANTHER" id="PTHR33931">
    <property type="entry name" value="HOLIN-LIKE PROTEIN CIDA-RELATED"/>
    <property type="match status" value="1"/>
</dbReference>
<keyword evidence="4 6" id="KW-1133">Transmembrane helix</keyword>
<evidence type="ECO:0000256" key="4">
    <source>
        <dbReference type="ARBA" id="ARBA00022989"/>
    </source>
</evidence>
<comment type="subcellular location">
    <subcellularLocation>
        <location evidence="1">Cell membrane</location>
        <topology evidence="1">Multi-pass membrane protein</topology>
    </subcellularLocation>
</comment>
<evidence type="ECO:0000313" key="7">
    <source>
        <dbReference type="EMBL" id="MFD2309786.1"/>
    </source>
</evidence>
<evidence type="ECO:0000256" key="3">
    <source>
        <dbReference type="ARBA" id="ARBA00022692"/>
    </source>
</evidence>
<dbReference type="EMBL" id="JBHUJD010000005">
    <property type="protein sequence ID" value="MFD2309786.1"/>
    <property type="molecule type" value="Genomic_DNA"/>
</dbReference>
<keyword evidence="2" id="KW-1003">Cell membrane</keyword>
<feature type="transmembrane region" description="Helical" evidence="6">
    <location>
        <begin position="7"/>
        <end position="27"/>
    </location>
</feature>
<evidence type="ECO:0000256" key="2">
    <source>
        <dbReference type="ARBA" id="ARBA00022475"/>
    </source>
</evidence>
<dbReference type="Proteomes" id="UP001597425">
    <property type="component" value="Unassembled WGS sequence"/>
</dbReference>
<feature type="transmembrane region" description="Helical" evidence="6">
    <location>
        <begin position="92"/>
        <end position="114"/>
    </location>
</feature>
<feature type="transmembrane region" description="Helical" evidence="6">
    <location>
        <begin position="33"/>
        <end position="54"/>
    </location>
</feature>
<keyword evidence="5 6" id="KW-0472">Membrane</keyword>
<evidence type="ECO:0000256" key="1">
    <source>
        <dbReference type="ARBA" id="ARBA00004651"/>
    </source>
</evidence>
<gene>
    <name evidence="7" type="ORF">ACFSKX_05090</name>
</gene>
<comment type="caution">
    <text evidence="7">The sequence shown here is derived from an EMBL/GenBank/DDBJ whole genome shotgun (WGS) entry which is preliminary data.</text>
</comment>
<dbReference type="PROSITE" id="PS51257">
    <property type="entry name" value="PROKAR_LIPOPROTEIN"/>
    <property type="match status" value="1"/>
</dbReference>
<proteinExistence type="predicted"/>
<keyword evidence="8" id="KW-1185">Reference proteome</keyword>
<protein>
    <submittedName>
        <fullName evidence="7">CidA/LrgA family protein</fullName>
    </submittedName>
</protein>
<dbReference type="Pfam" id="PF03788">
    <property type="entry name" value="LrgA"/>
    <property type="match status" value="1"/>
</dbReference>
<sequence length="128" mass="13404">MEAFRPIAHWLGGAAILLGCSLLGDLLSDRLSLPVPGPVVGMLLLLAGLMIYGSVPRGLALVSSQLLRLLALLFLPAATGVFFLRHLDATDWLAILAATTVGTLLSFTLCALLLKKLLRDGGGERGDG</sequence>
<evidence type="ECO:0000256" key="5">
    <source>
        <dbReference type="ARBA" id="ARBA00023136"/>
    </source>
</evidence>
<feature type="transmembrane region" description="Helical" evidence="6">
    <location>
        <begin position="66"/>
        <end position="86"/>
    </location>
</feature>
<reference evidence="8" key="1">
    <citation type="journal article" date="2019" name="Int. J. Syst. Evol. Microbiol.">
        <title>The Global Catalogue of Microorganisms (GCM) 10K type strain sequencing project: providing services to taxonomists for standard genome sequencing and annotation.</title>
        <authorList>
            <consortium name="The Broad Institute Genomics Platform"/>
            <consortium name="The Broad Institute Genome Sequencing Center for Infectious Disease"/>
            <person name="Wu L."/>
            <person name="Ma J."/>
        </authorList>
    </citation>
    <scope>NUCLEOTIDE SEQUENCE [LARGE SCALE GENOMIC DNA]</scope>
    <source>
        <strain evidence="8">KCTC 12848</strain>
    </source>
</reference>
<dbReference type="InterPro" id="IPR005538">
    <property type="entry name" value="LrgA/CidA"/>
</dbReference>
<evidence type="ECO:0000313" key="8">
    <source>
        <dbReference type="Proteomes" id="UP001597425"/>
    </source>
</evidence>
<evidence type="ECO:0000256" key="6">
    <source>
        <dbReference type="SAM" id="Phobius"/>
    </source>
</evidence>
<keyword evidence="3 6" id="KW-0812">Transmembrane</keyword>
<accession>A0ABW5E852</accession>
<organism evidence="7 8">
    <name type="scientific">Microbulbifer halophilus</name>
    <dbReference type="NCBI Taxonomy" id="453963"/>
    <lineage>
        <taxon>Bacteria</taxon>
        <taxon>Pseudomonadati</taxon>
        <taxon>Pseudomonadota</taxon>
        <taxon>Gammaproteobacteria</taxon>
        <taxon>Cellvibrionales</taxon>
        <taxon>Microbulbiferaceae</taxon>
        <taxon>Microbulbifer</taxon>
    </lineage>
</organism>